<dbReference type="OrthoDB" id="5583277at2759"/>
<keyword evidence="1" id="KW-0812">Transmembrane</keyword>
<organism evidence="4 5">
    <name type="scientific">Helicocarpus griseus UAMH5409</name>
    <dbReference type="NCBI Taxonomy" id="1447875"/>
    <lineage>
        <taxon>Eukaryota</taxon>
        <taxon>Fungi</taxon>
        <taxon>Dikarya</taxon>
        <taxon>Ascomycota</taxon>
        <taxon>Pezizomycotina</taxon>
        <taxon>Eurotiomycetes</taxon>
        <taxon>Eurotiomycetidae</taxon>
        <taxon>Onygenales</taxon>
        <taxon>Ajellomycetaceae</taxon>
        <taxon>Helicocarpus</taxon>
    </lineage>
</organism>
<accession>A0A2B7XW06</accession>
<keyword evidence="1" id="KW-1133">Transmembrane helix</keyword>
<comment type="caution">
    <text evidence="4">The sequence shown here is derived from an EMBL/GenBank/DDBJ whole genome shotgun (WGS) entry which is preliminary data.</text>
</comment>
<protein>
    <recommendedName>
        <fullName evidence="3">Vacuolar sorting protein Vps3844 C-terminal domain-containing protein</fullName>
    </recommendedName>
</protein>
<evidence type="ECO:0000256" key="2">
    <source>
        <dbReference type="SAM" id="SignalP"/>
    </source>
</evidence>
<reference evidence="4 5" key="1">
    <citation type="submission" date="2017-10" db="EMBL/GenBank/DDBJ databases">
        <title>Comparative genomics in systemic dimorphic fungi from Ajellomycetaceae.</title>
        <authorList>
            <person name="Munoz J.F."/>
            <person name="Mcewen J.G."/>
            <person name="Clay O.K."/>
            <person name="Cuomo C.A."/>
        </authorList>
    </citation>
    <scope>NUCLEOTIDE SEQUENCE [LARGE SCALE GENOMIC DNA]</scope>
    <source>
        <strain evidence="4 5">UAMH5409</strain>
    </source>
</reference>
<keyword evidence="1" id="KW-0472">Membrane</keyword>
<keyword evidence="2" id="KW-0732">Signal</keyword>
<feature type="chain" id="PRO_5012721980" description="Vacuolar sorting protein Vps3844 C-terminal domain-containing protein" evidence="2">
    <location>
        <begin position="21"/>
        <end position="411"/>
    </location>
</feature>
<dbReference type="EMBL" id="PDNB01000049">
    <property type="protein sequence ID" value="PGH13135.1"/>
    <property type="molecule type" value="Genomic_DNA"/>
</dbReference>
<dbReference type="InterPro" id="IPR053065">
    <property type="entry name" value="Archenteron_Induction-Rel"/>
</dbReference>
<dbReference type="AlphaFoldDB" id="A0A2B7XW06"/>
<evidence type="ECO:0000256" key="1">
    <source>
        <dbReference type="SAM" id="Phobius"/>
    </source>
</evidence>
<evidence type="ECO:0000313" key="4">
    <source>
        <dbReference type="EMBL" id="PGH13135.1"/>
    </source>
</evidence>
<proteinExistence type="predicted"/>
<feature type="transmembrane region" description="Helical" evidence="1">
    <location>
        <begin position="367"/>
        <end position="389"/>
    </location>
</feature>
<dbReference type="Proteomes" id="UP000223968">
    <property type="component" value="Unassembled WGS sequence"/>
</dbReference>
<dbReference type="PANTHER" id="PTHR36853">
    <property type="entry name" value="EXPRESSED PROTEIN"/>
    <property type="match status" value="1"/>
</dbReference>
<evidence type="ECO:0000313" key="5">
    <source>
        <dbReference type="Proteomes" id="UP000223968"/>
    </source>
</evidence>
<dbReference type="InterPro" id="IPR024382">
    <property type="entry name" value="Vps3844_C"/>
</dbReference>
<feature type="domain" description="Vacuolar sorting protein Vps3844 C-terminal" evidence="3">
    <location>
        <begin position="296"/>
        <end position="402"/>
    </location>
</feature>
<dbReference type="GO" id="GO:0005783">
    <property type="term" value="C:endoplasmic reticulum"/>
    <property type="evidence" value="ECO:0007669"/>
    <property type="project" value="TreeGrafter"/>
</dbReference>
<gene>
    <name evidence="4" type="ORF">AJ79_03842</name>
</gene>
<evidence type="ECO:0000259" key="3">
    <source>
        <dbReference type="Pfam" id="PF12955"/>
    </source>
</evidence>
<dbReference type="Pfam" id="PF12955">
    <property type="entry name" value="Vps3844_C"/>
    <property type="match status" value="1"/>
</dbReference>
<feature type="signal peptide" evidence="2">
    <location>
        <begin position="1"/>
        <end position="20"/>
    </location>
</feature>
<keyword evidence="5" id="KW-1185">Reference proteome</keyword>
<name>A0A2B7XW06_9EURO</name>
<sequence>MRPLLSLLSLSLSAVTGVAAYDSRAYTFSSRHSDVPPVNRAVTPETARLILASRLGLSEGSTLGRVDETVIRDLNTFGENQASLLQDTTSEDEPAKMLLVWEGVDVPDLASASKYSTNSFTVPSAPTNLADESFIQNLLDQPSALRTSSKLCPFDFEVDGGFRGSLILYTDQCPSEKNLFPAGTSQLSEEAFRKFLAQGVRGWSNGHATAILRVFSKTNTPAVRKTVFATLAELNILAKESNQESTMIFAAPGPSSHAFSRRSEEPEHRVLEPMQSKSAQRLPRDHKYPSTLMPVCYPDNQTCSEATNNCSGYGSCYRKYGSKDGSRRDCYACKCSRTVVRTNKDGTVKTTQWGGPACQKKDVSIPFFIIGGFTVLMVLAIAGGIKLLFSVGMEELPSVIGAGVTAPRPQK</sequence>
<dbReference type="PANTHER" id="PTHR36853:SF1">
    <property type="entry name" value="DUF3844 DOMAIN-CONTAINING PROTEIN"/>
    <property type="match status" value="1"/>
</dbReference>